<dbReference type="KEGG" id="rbi:RB2501_08495"/>
<dbReference type="HOGENOM" id="CLU_079417_6_1_10"/>
<evidence type="ECO:0000259" key="1">
    <source>
        <dbReference type="Pfam" id="PF01814"/>
    </source>
</evidence>
<dbReference type="eggNOG" id="COG5592">
    <property type="taxonomic scope" value="Bacteria"/>
</dbReference>
<reference evidence="2 3" key="1">
    <citation type="journal article" date="2009" name="J. Bacteriol.">
        <title>Complete genome sequence of Robiginitalea biformata HTCC2501.</title>
        <authorList>
            <person name="Oh H.M."/>
            <person name="Giovannoni S.J."/>
            <person name="Lee K."/>
            <person name="Ferriera S."/>
            <person name="Johnson J."/>
            <person name="Cho J.C."/>
        </authorList>
    </citation>
    <scope>NUCLEOTIDE SEQUENCE [LARGE SCALE GENOMIC DNA]</scope>
    <source>
        <strain evidence="3">ATCC BAA-864 / HTCC2501 / KCTC 12146</strain>
    </source>
</reference>
<dbReference type="PANTHER" id="PTHR35585:SF1">
    <property type="entry name" value="HHE DOMAIN PROTEIN (AFU_ORTHOLOGUE AFUA_4G00730)"/>
    <property type="match status" value="1"/>
</dbReference>
<feature type="domain" description="Hemerythrin-like" evidence="1">
    <location>
        <begin position="3"/>
        <end position="118"/>
    </location>
</feature>
<name>A4CJ19_ROBBH</name>
<dbReference type="OrthoDB" id="1434184at2"/>
<dbReference type="Proteomes" id="UP000009049">
    <property type="component" value="Chromosome"/>
</dbReference>
<keyword evidence="3" id="KW-1185">Reference proteome</keyword>
<evidence type="ECO:0000313" key="3">
    <source>
        <dbReference type="Proteomes" id="UP000009049"/>
    </source>
</evidence>
<dbReference type="PANTHER" id="PTHR35585">
    <property type="entry name" value="HHE DOMAIN PROTEIN (AFU_ORTHOLOGUE AFUA_4G00730)"/>
    <property type="match status" value="1"/>
</dbReference>
<sequence>MNIYEAIRQDHDLQRSLLDQLLETSGDTSTRRTIFAKLKKELQVHADAEERFFYVPLIKKDATQEMARHGVAEHHEIDELVERLEETPFDSPGWLTLCKSLQEQVEHHLADEEKQFFQVSGKVLTESQKTGLAEEYSTYVEKNR</sequence>
<gene>
    <name evidence="2" type="ordered locus">RB2501_08495</name>
</gene>
<dbReference type="EMBL" id="CP001712">
    <property type="protein sequence ID" value="EAR16927.1"/>
    <property type="molecule type" value="Genomic_DNA"/>
</dbReference>
<protein>
    <recommendedName>
        <fullName evidence="1">Hemerythrin-like domain-containing protein</fullName>
    </recommendedName>
</protein>
<evidence type="ECO:0000313" key="2">
    <source>
        <dbReference type="EMBL" id="EAR16927.1"/>
    </source>
</evidence>
<dbReference type="RefSeq" id="WP_015753683.1">
    <property type="nucleotide sequence ID" value="NC_013222.1"/>
</dbReference>
<dbReference type="CDD" id="cd12108">
    <property type="entry name" value="Hr-like"/>
    <property type="match status" value="1"/>
</dbReference>
<dbReference type="InterPro" id="IPR012312">
    <property type="entry name" value="Hemerythrin-like"/>
</dbReference>
<proteinExistence type="predicted"/>
<dbReference type="Gene3D" id="1.20.120.520">
    <property type="entry name" value="nmb1532 protein domain like"/>
    <property type="match status" value="1"/>
</dbReference>
<organism evidence="2 3">
    <name type="scientific">Robiginitalea biformata (strain ATCC BAA-864 / DSM 15991 / KCTC 12146 / HTCC2501)</name>
    <dbReference type="NCBI Taxonomy" id="313596"/>
    <lineage>
        <taxon>Bacteria</taxon>
        <taxon>Pseudomonadati</taxon>
        <taxon>Bacteroidota</taxon>
        <taxon>Flavobacteriia</taxon>
        <taxon>Flavobacteriales</taxon>
        <taxon>Flavobacteriaceae</taxon>
        <taxon>Robiginitalea</taxon>
    </lineage>
</organism>
<dbReference type="AlphaFoldDB" id="A4CJ19"/>
<accession>A4CJ19</accession>
<dbReference type="Pfam" id="PF01814">
    <property type="entry name" value="Hemerythrin"/>
    <property type="match status" value="1"/>
</dbReference>